<reference evidence="4" key="1">
    <citation type="journal article" date="2020" name="Stud. Mycol.">
        <title>101 Dothideomycetes genomes: A test case for predicting lifestyles and emergence of pathogens.</title>
        <authorList>
            <person name="Haridas S."/>
            <person name="Albert R."/>
            <person name="Binder M."/>
            <person name="Bloem J."/>
            <person name="LaButti K."/>
            <person name="Salamov A."/>
            <person name="Andreopoulos B."/>
            <person name="Baker S."/>
            <person name="Barry K."/>
            <person name="Bills G."/>
            <person name="Bluhm B."/>
            <person name="Cannon C."/>
            <person name="Castanera R."/>
            <person name="Culley D."/>
            <person name="Daum C."/>
            <person name="Ezra D."/>
            <person name="Gonzalez J."/>
            <person name="Henrissat B."/>
            <person name="Kuo A."/>
            <person name="Liang C."/>
            <person name="Lipzen A."/>
            <person name="Lutzoni F."/>
            <person name="Magnuson J."/>
            <person name="Mondo S."/>
            <person name="Nolan M."/>
            <person name="Ohm R."/>
            <person name="Pangilinan J."/>
            <person name="Park H.-J."/>
            <person name="Ramirez L."/>
            <person name="Alfaro M."/>
            <person name="Sun H."/>
            <person name="Tritt A."/>
            <person name="Yoshinaga Y."/>
            <person name="Zwiers L.-H."/>
            <person name="Turgeon B."/>
            <person name="Goodwin S."/>
            <person name="Spatafora J."/>
            <person name="Crous P."/>
            <person name="Grigoriev I."/>
        </authorList>
    </citation>
    <scope>NUCLEOTIDE SEQUENCE [LARGE SCALE GENOMIC DNA]</scope>
    <source>
        <strain evidence="4">CBS 304.66</strain>
    </source>
</reference>
<keyword evidence="2" id="KW-0472">Membrane</keyword>
<feature type="transmembrane region" description="Helical" evidence="2">
    <location>
        <begin position="20"/>
        <end position="40"/>
    </location>
</feature>
<protein>
    <submittedName>
        <fullName evidence="3">Uncharacterized protein</fullName>
    </submittedName>
</protein>
<name>A0A9P4K271_9PLEO</name>
<accession>A0A9P4K271</accession>
<evidence type="ECO:0000256" key="2">
    <source>
        <dbReference type="SAM" id="Phobius"/>
    </source>
</evidence>
<keyword evidence="4" id="KW-1185">Reference proteome</keyword>
<evidence type="ECO:0000313" key="3">
    <source>
        <dbReference type="EMBL" id="KAF2260105.1"/>
    </source>
</evidence>
<sequence length="168" mass="18076">MSCPPPIRGLLSLFSKSDGMRLGVLASSFSLFSIIVCLYIHQRCRPCASWYFLATVHNVPHYCMYGELYVSLTMYPASPANFPHNNGSSPSHDPPITPGQPGQPSQLQKRRDQRIPNVARAAYQGVDAATLWPAKPPGQVSGAVGAKPPPVFHQLLGPTSPAPATARA</sequence>
<evidence type="ECO:0000313" key="4">
    <source>
        <dbReference type="Proteomes" id="UP000800093"/>
    </source>
</evidence>
<keyword evidence="2" id="KW-0812">Transmembrane</keyword>
<keyword evidence="2" id="KW-1133">Transmembrane helix</keyword>
<dbReference type="AlphaFoldDB" id="A0A9P4K271"/>
<gene>
    <name evidence="3" type="ORF">CC78DRAFT_39494</name>
</gene>
<evidence type="ECO:0000256" key="1">
    <source>
        <dbReference type="SAM" id="MobiDB-lite"/>
    </source>
</evidence>
<comment type="caution">
    <text evidence="3">The sequence shown here is derived from an EMBL/GenBank/DDBJ whole genome shotgun (WGS) entry which is preliminary data.</text>
</comment>
<dbReference type="EMBL" id="ML986689">
    <property type="protein sequence ID" value="KAF2260105.1"/>
    <property type="molecule type" value="Genomic_DNA"/>
</dbReference>
<feature type="region of interest" description="Disordered" evidence="1">
    <location>
        <begin position="137"/>
        <end position="168"/>
    </location>
</feature>
<dbReference type="Proteomes" id="UP000800093">
    <property type="component" value="Unassembled WGS sequence"/>
</dbReference>
<feature type="region of interest" description="Disordered" evidence="1">
    <location>
        <begin position="81"/>
        <end position="112"/>
    </location>
</feature>
<proteinExistence type="predicted"/>
<organism evidence="3 4">
    <name type="scientific">Lojkania enalia</name>
    <dbReference type="NCBI Taxonomy" id="147567"/>
    <lineage>
        <taxon>Eukaryota</taxon>
        <taxon>Fungi</taxon>
        <taxon>Dikarya</taxon>
        <taxon>Ascomycota</taxon>
        <taxon>Pezizomycotina</taxon>
        <taxon>Dothideomycetes</taxon>
        <taxon>Pleosporomycetidae</taxon>
        <taxon>Pleosporales</taxon>
        <taxon>Pleosporales incertae sedis</taxon>
        <taxon>Lojkania</taxon>
    </lineage>
</organism>